<comment type="caution">
    <text evidence="2">Lacks conserved residue(s) required for the propagation of feature annotation.</text>
</comment>
<dbReference type="GO" id="GO:0030335">
    <property type="term" value="P:positive regulation of cell migration"/>
    <property type="evidence" value="ECO:0007669"/>
    <property type="project" value="TreeGrafter"/>
</dbReference>
<feature type="non-terminal residue" evidence="5">
    <location>
        <position position="321"/>
    </location>
</feature>
<sequence>MALPALGLDPWSLLGLFLFQLLQLLLPTTTAGGGRQGPMPRVRYYAGDERRALSFFHQKGLQDFDTLLLSGDGNTLYVGAREAILALDIQDPGVPRLKNMIPWPASDRKKSECAFKKKSNETQCFNFIRVLVSYNVTHLYTCGTFAFSPACTFIELQDSYLLPISEDKVMEGKGQSPFDPAHKHTAVLVDGMLYSGTMNNFLGSEPILMRTLGSQPVLKTDNFLRWLHHDASFVAAIPSTQVVYFFFEETASEFDFFERLHTSRVARVCKNDVGGEKLLQKKWTTFLKAQLLCTQPGQLPFNVIRHAVLLPADSPTAPHIY</sequence>
<dbReference type="GO" id="GO:0045499">
    <property type="term" value="F:chemorepellent activity"/>
    <property type="evidence" value="ECO:0007669"/>
    <property type="project" value="TreeGrafter"/>
</dbReference>
<feature type="signal peptide" evidence="3">
    <location>
        <begin position="1"/>
        <end position="31"/>
    </location>
</feature>
<dbReference type="GO" id="GO:0030215">
    <property type="term" value="F:semaphorin receptor binding"/>
    <property type="evidence" value="ECO:0007669"/>
    <property type="project" value="InterPro"/>
</dbReference>
<dbReference type="GO" id="GO:0001755">
    <property type="term" value="P:neural crest cell migration"/>
    <property type="evidence" value="ECO:0007669"/>
    <property type="project" value="TreeGrafter"/>
</dbReference>
<dbReference type="SMART" id="SM00630">
    <property type="entry name" value="Sema"/>
    <property type="match status" value="1"/>
</dbReference>
<dbReference type="FunFam" id="2.130.10.10:FF:000257">
    <property type="entry name" value="semaphorin-4A isoform X2"/>
    <property type="match status" value="1"/>
</dbReference>
<keyword evidence="1" id="KW-0325">Glycoprotein</keyword>
<dbReference type="InterPro" id="IPR036352">
    <property type="entry name" value="Semap_dom_sf"/>
</dbReference>
<reference evidence="5" key="1">
    <citation type="submission" date="2017-12" db="EMBL/GenBank/DDBJ databases">
        <title>High-resolution comparative analysis of great ape genomes.</title>
        <authorList>
            <person name="Pollen A."/>
            <person name="Hastie A."/>
            <person name="Hormozdiari F."/>
            <person name="Dougherty M."/>
            <person name="Liu R."/>
            <person name="Chaisson M."/>
            <person name="Hoppe E."/>
            <person name="Hill C."/>
            <person name="Pang A."/>
            <person name="Hillier L."/>
            <person name="Baker C."/>
            <person name="Armstrong J."/>
            <person name="Shendure J."/>
            <person name="Paten B."/>
            <person name="Wilson R."/>
            <person name="Chao H."/>
            <person name="Schneider V."/>
            <person name="Ventura M."/>
            <person name="Kronenberg Z."/>
            <person name="Murali S."/>
            <person name="Gordon D."/>
            <person name="Cantsilieris S."/>
            <person name="Munson K."/>
            <person name="Nelson B."/>
            <person name="Raja A."/>
            <person name="Underwood J."/>
            <person name="Diekhans M."/>
            <person name="Fiddes I."/>
            <person name="Haussler D."/>
            <person name="Eichler E."/>
        </authorList>
    </citation>
    <scope>NUCLEOTIDE SEQUENCE [LARGE SCALE GENOMIC DNA]</scope>
    <source>
        <strain evidence="5">Susie</strain>
    </source>
</reference>
<dbReference type="GO" id="GO:0071526">
    <property type="term" value="P:semaphorin-plexin signaling pathway"/>
    <property type="evidence" value="ECO:0007669"/>
    <property type="project" value="TreeGrafter"/>
</dbReference>
<dbReference type="AlphaFoldDB" id="A0A2J8VGS1"/>
<accession>A0A2J8VGS1</accession>
<name>A0A2J8VGS1_PONAB</name>
<dbReference type="SUPFAM" id="SSF101912">
    <property type="entry name" value="Sema domain"/>
    <property type="match status" value="1"/>
</dbReference>
<comment type="caution">
    <text evidence="5">The sequence shown here is derived from an EMBL/GenBank/DDBJ whole genome shotgun (WGS) entry which is preliminary data.</text>
</comment>
<dbReference type="GO" id="GO:0007411">
    <property type="term" value="P:axon guidance"/>
    <property type="evidence" value="ECO:0007669"/>
    <property type="project" value="TreeGrafter"/>
</dbReference>
<dbReference type="Gene3D" id="2.130.10.10">
    <property type="entry name" value="YVTN repeat-like/Quinoprotein amine dehydrogenase"/>
    <property type="match status" value="1"/>
</dbReference>
<evidence type="ECO:0000256" key="1">
    <source>
        <dbReference type="ARBA" id="ARBA00023180"/>
    </source>
</evidence>
<dbReference type="GO" id="GO:0005886">
    <property type="term" value="C:plasma membrane"/>
    <property type="evidence" value="ECO:0007669"/>
    <property type="project" value="TreeGrafter"/>
</dbReference>
<gene>
    <name evidence="5" type="ORF">CR201_G0019182</name>
</gene>
<dbReference type="InterPro" id="IPR001627">
    <property type="entry name" value="Semap_dom"/>
</dbReference>
<evidence type="ECO:0000313" key="5">
    <source>
        <dbReference type="EMBL" id="PNJ56713.1"/>
    </source>
</evidence>
<dbReference type="EMBL" id="NDHI03003420">
    <property type="protein sequence ID" value="PNJ56713.1"/>
    <property type="molecule type" value="Genomic_DNA"/>
</dbReference>
<feature type="chain" id="PRO_5014380512" evidence="3">
    <location>
        <begin position="32"/>
        <end position="321"/>
    </location>
</feature>
<proteinExistence type="predicted"/>
<dbReference type="InterPro" id="IPR015943">
    <property type="entry name" value="WD40/YVTN_repeat-like_dom_sf"/>
</dbReference>
<protein>
    <submittedName>
        <fullName evidence="5">SEMA4A isoform 1</fullName>
    </submittedName>
</protein>
<evidence type="ECO:0000256" key="2">
    <source>
        <dbReference type="PROSITE-ProRule" id="PRU00352"/>
    </source>
</evidence>
<organism evidence="5">
    <name type="scientific">Pongo abelii</name>
    <name type="common">Sumatran orangutan</name>
    <name type="synonym">Pongo pygmaeus abelii</name>
    <dbReference type="NCBI Taxonomy" id="9601"/>
    <lineage>
        <taxon>Eukaryota</taxon>
        <taxon>Metazoa</taxon>
        <taxon>Chordata</taxon>
        <taxon>Craniata</taxon>
        <taxon>Vertebrata</taxon>
        <taxon>Euteleostomi</taxon>
        <taxon>Mammalia</taxon>
        <taxon>Eutheria</taxon>
        <taxon>Euarchontoglires</taxon>
        <taxon>Primates</taxon>
        <taxon>Haplorrhini</taxon>
        <taxon>Catarrhini</taxon>
        <taxon>Hominidae</taxon>
        <taxon>Pongo</taxon>
    </lineage>
</organism>
<evidence type="ECO:0000259" key="4">
    <source>
        <dbReference type="PROSITE" id="PS51004"/>
    </source>
</evidence>
<dbReference type="PANTHER" id="PTHR11036">
    <property type="entry name" value="SEMAPHORIN"/>
    <property type="match status" value="1"/>
</dbReference>
<dbReference type="InterPro" id="IPR027231">
    <property type="entry name" value="Semaphorin"/>
</dbReference>
<dbReference type="PROSITE" id="PS51004">
    <property type="entry name" value="SEMA"/>
    <property type="match status" value="1"/>
</dbReference>
<keyword evidence="3" id="KW-0732">Signal</keyword>
<feature type="domain" description="Sema" evidence="4">
    <location>
        <begin position="36"/>
        <end position="321"/>
    </location>
</feature>
<evidence type="ECO:0000256" key="3">
    <source>
        <dbReference type="SAM" id="SignalP"/>
    </source>
</evidence>
<dbReference type="PANTHER" id="PTHR11036:SF15">
    <property type="entry name" value="SEMAPHORIN-4A"/>
    <property type="match status" value="1"/>
</dbReference>